<gene>
    <name evidence="2" type="ORF">RN51_01714</name>
</gene>
<comment type="caution">
    <text evidence="2">The sequence shown here is derived from an EMBL/GenBank/DDBJ whole genome shotgun (WGS) entry which is preliminary data.</text>
</comment>
<proteinExistence type="predicted"/>
<evidence type="ECO:0000313" key="3">
    <source>
        <dbReference type="Proteomes" id="UP000033725"/>
    </source>
</evidence>
<dbReference type="EMBL" id="JYIV01000024">
    <property type="protein sequence ID" value="KJL22968.1"/>
    <property type="molecule type" value="Genomic_DNA"/>
</dbReference>
<evidence type="ECO:0008006" key="4">
    <source>
        <dbReference type="Google" id="ProtNLM"/>
    </source>
</evidence>
<sequence length="107" mass="11344">MRKTTKFLSVAAVAAALIFGSVVPASADATEAYVGDCGGPTAPTNKFKINSYGDSAWLTSKNGSFLTSIQYAPNTGVYHTAGRKTKSYSYVSYGAGKTFQYFTRACL</sequence>
<dbReference type="Proteomes" id="UP000033725">
    <property type="component" value="Unassembled WGS sequence"/>
</dbReference>
<dbReference type="AlphaFoldDB" id="A0A0F0KQ14"/>
<organism evidence="2 3">
    <name type="scientific">Microbacterium oxydans</name>
    <dbReference type="NCBI Taxonomy" id="82380"/>
    <lineage>
        <taxon>Bacteria</taxon>
        <taxon>Bacillati</taxon>
        <taxon>Actinomycetota</taxon>
        <taxon>Actinomycetes</taxon>
        <taxon>Micrococcales</taxon>
        <taxon>Microbacteriaceae</taxon>
        <taxon>Microbacterium</taxon>
    </lineage>
</organism>
<name>A0A0F0KQ14_9MICO</name>
<feature type="signal peptide" evidence="1">
    <location>
        <begin position="1"/>
        <end position="27"/>
    </location>
</feature>
<dbReference type="RefSeq" id="WP_045263610.1">
    <property type="nucleotide sequence ID" value="NZ_JYIV01000024.1"/>
</dbReference>
<dbReference type="PATRIC" id="fig|82380.10.peg.1723"/>
<feature type="chain" id="PRO_5002444752" description="Lactococcin 972 family bacteriocin" evidence="1">
    <location>
        <begin position="28"/>
        <end position="107"/>
    </location>
</feature>
<protein>
    <recommendedName>
        <fullName evidence="4">Lactococcin 972 family bacteriocin</fullName>
    </recommendedName>
</protein>
<evidence type="ECO:0000313" key="2">
    <source>
        <dbReference type="EMBL" id="KJL22968.1"/>
    </source>
</evidence>
<reference evidence="2 3" key="1">
    <citation type="submission" date="2015-02" db="EMBL/GenBank/DDBJ databases">
        <title>Draft genome sequences of ten Microbacterium spp. with emphasis on heavy metal contaminated environments.</title>
        <authorList>
            <person name="Corretto E."/>
        </authorList>
    </citation>
    <scope>NUCLEOTIDE SEQUENCE [LARGE SCALE GENOMIC DNA]</scope>
    <source>
        <strain evidence="2 3">BEL163</strain>
    </source>
</reference>
<accession>A0A0F0KQ14</accession>
<keyword evidence="1" id="KW-0732">Signal</keyword>
<evidence type="ECO:0000256" key="1">
    <source>
        <dbReference type="SAM" id="SignalP"/>
    </source>
</evidence>